<reference evidence="9 10" key="1">
    <citation type="submission" date="2020-07" db="EMBL/GenBank/DDBJ databases">
        <authorList>
            <person name="Sun Q."/>
        </authorList>
    </citation>
    <scope>NUCLEOTIDE SEQUENCE [LARGE SCALE GENOMIC DNA]</scope>
    <source>
        <strain evidence="9 10">MAH-1</strain>
    </source>
</reference>
<keyword evidence="6 8" id="KW-0472">Membrane</keyword>
<comment type="subcellular location">
    <subcellularLocation>
        <location evidence="1">Cell membrane</location>
        <topology evidence="1">Single-pass membrane protein</topology>
    </subcellularLocation>
    <subcellularLocation>
        <location evidence="7">Cell membrane</location>
        <topology evidence="7">Single-pass type II membrane protein</topology>
    </subcellularLocation>
</comment>
<dbReference type="PANTHER" id="PTHR30558:SF3">
    <property type="entry name" value="BIOPOLYMER TRANSPORT PROTEIN EXBD-RELATED"/>
    <property type="match status" value="1"/>
</dbReference>
<feature type="transmembrane region" description="Helical" evidence="8">
    <location>
        <begin position="26"/>
        <end position="44"/>
    </location>
</feature>
<evidence type="ECO:0000313" key="9">
    <source>
        <dbReference type="EMBL" id="NYA72512.1"/>
    </source>
</evidence>
<evidence type="ECO:0000256" key="1">
    <source>
        <dbReference type="ARBA" id="ARBA00004162"/>
    </source>
</evidence>
<keyword evidence="7" id="KW-0813">Transport</keyword>
<keyword evidence="3" id="KW-1003">Cell membrane</keyword>
<dbReference type="GO" id="GO:0005886">
    <property type="term" value="C:plasma membrane"/>
    <property type="evidence" value="ECO:0007669"/>
    <property type="project" value="UniProtKB-SubCell"/>
</dbReference>
<keyword evidence="7" id="KW-0653">Protein transport</keyword>
<comment type="similarity">
    <text evidence="2 7">Belongs to the ExbD/TolR family.</text>
</comment>
<keyword evidence="4 7" id="KW-0812">Transmembrane</keyword>
<sequence length="178" mass="19365">MAELNTGAANEGAKRKIRSKKLSSRVDLTAMVDLAFLLITFFMLTTSLTKPQAMDLTMPANGESSAVDENRTMTVLIGENGQLKSFMGMAANAKTKELKAGTSGFRQEILANKKKALAYSASIGRPERGLIVLIKPDTKSNYRSLVDVLDEMAISGVQTYAITDLTKEEKTLLKPEKS</sequence>
<evidence type="ECO:0000256" key="8">
    <source>
        <dbReference type="SAM" id="Phobius"/>
    </source>
</evidence>
<keyword evidence="10" id="KW-1185">Reference proteome</keyword>
<comment type="caution">
    <text evidence="9">The sequence shown here is derived from an EMBL/GenBank/DDBJ whole genome shotgun (WGS) entry which is preliminary data.</text>
</comment>
<dbReference type="RefSeq" id="WP_176007313.1">
    <property type="nucleotide sequence ID" value="NZ_JABWMI010000020.1"/>
</dbReference>
<dbReference type="EMBL" id="JACBJI010000008">
    <property type="protein sequence ID" value="NYA72512.1"/>
    <property type="molecule type" value="Genomic_DNA"/>
</dbReference>
<dbReference type="GO" id="GO:0015031">
    <property type="term" value="P:protein transport"/>
    <property type="evidence" value="ECO:0007669"/>
    <property type="project" value="UniProtKB-KW"/>
</dbReference>
<evidence type="ECO:0000256" key="4">
    <source>
        <dbReference type="ARBA" id="ARBA00022692"/>
    </source>
</evidence>
<keyword evidence="5 8" id="KW-1133">Transmembrane helix</keyword>
<evidence type="ECO:0000313" key="10">
    <source>
        <dbReference type="Proteomes" id="UP000535020"/>
    </source>
</evidence>
<dbReference type="AlphaFoldDB" id="A0A7Y9C8L1"/>
<proteinExistence type="inferred from homology"/>
<gene>
    <name evidence="9" type="ORF">HZF10_16395</name>
</gene>
<protein>
    <submittedName>
        <fullName evidence="9">Biopolymer transporter ExbD</fullName>
    </submittedName>
</protein>
<dbReference type="GO" id="GO:0022857">
    <property type="term" value="F:transmembrane transporter activity"/>
    <property type="evidence" value="ECO:0007669"/>
    <property type="project" value="InterPro"/>
</dbReference>
<dbReference type="Pfam" id="PF02472">
    <property type="entry name" value="ExbD"/>
    <property type="match status" value="1"/>
</dbReference>
<dbReference type="Proteomes" id="UP000535020">
    <property type="component" value="Unassembled WGS sequence"/>
</dbReference>
<dbReference type="PANTHER" id="PTHR30558">
    <property type="entry name" value="EXBD MEMBRANE COMPONENT OF PMF-DRIVEN MACROMOLECULE IMPORT SYSTEM"/>
    <property type="match status" value="1"/>
</dbReference>
<evidence type="ECO:0000256" key="3">
    <source>
        <dbReference type="ARBA" id="ARBA00022475"/>
    </source>
</evidence>
<name>A0A7Y9C8L1_9FLAO</name>
<evidence type="ECO:0000256" key="6">
    <source>
        <dbReference type="ARBA" id="ARBA00023136"/>
    </source>
</evidence>
<dbReference type="InterPro" id="IPR003400">
    <property type="entry name" value="ExbD"/>
</dbReference>
<evidence type="ECO:0000256" key="7">
    <source>
        <dbReference type="RuleBase" id="RU003879"/>
    </source>
</evidence>
<organism evidence="9 10">
    <name type="scientific">Flavobacterium agri</name>
    <dbReference type="NCBI Taxonomy" id="2743471"/>
    <lineage>
        <taxon>Bacteria</taxon>
        <taxon>Pseudomonadati</taxon>
        <taxon>Bacteroidota</taxon>
        <taxon>Flavobacteriia</taxon>
        <taxon>Flavobacteriales</taxon>
        <taxon>Flavobacteriaceae</taxon>
        <taxon>Flavobacterium</taxon>
    </lineage>
</organism>
<accession>A0A7Y9C8L1</accession>
<evidence type="ECO:0000256" key="2">
    <source>
        <dbReference type="ARBA" id="ARBA00005811"/>
    </source>
</evidence>
<evidence type="ECO:0000256" key="5">
    <source>
        <dbReference type="ARBA" id="ARBA00022989"/>
    </source>
</evidence>